<keyword evidence="1" id="KW-1133">Transmembrane helix</keyword>
<proteinExistence type="predicted"/>
<dbReference type="Proteomes" id="UP001454036">
    <property type="component" value="Unassembled WGS sequence"/>
</dbReference>
<gene>
    <name evidence="2" type="ORF">LIER_30187</name>
</gene>
<organism evidence="2 3">
    <name type="scientific">Lithospermum erythrorhizon</name>
    <name type="common">Purple gromwell</name>
    <name type="synonym">Lithospermum officinale var. erythrorhizon</name>
    <dbReference type="NCBI Taxonomy" id="34254"/>
    <lineage>
        <taxon>Eukaryota</taxon>
        <taxon>Viridiplantae</taxon>
        <taxon>Streptophyta</taxon>
        <taxon>Embryophyta</taxon>
        <taxon>Tracheophyta</taxon>
        <taxon>Spermatophyta</taxon>
        <taxon>Magnoliopsida</taxon>
        <taxon>eudicotyledons</taxon>
        <taxon>Gunneridae</taxon>
        <taxon>Pentapetalae</taxon>
        <taxon>asterids</taxon>
        <taxon>lamiids</taxon>
        <taxon>Boraginales</taxon>
        <taxon>Boraginaceae</taxon>
        <taxon>Boraginoideae</taxon>
        <taxon>Lithospermeae</taxon>
        <taxon>Lithospermum</taxon>
    </lineage>
</organism>
<comment type="caution">
    <text evidence="2">The sequence shown here is derived from an EMBL/GenBank/DDBJ whole genome shotgun (WGS) entry which is preliminary data.</text>
</comment>
<keyword evidence="1" id="KW-0472">Membrane</keyword>
<evidence type="ECO:0000313" key="3">
    <source>
        <dbReference type="Proteomes" id="UP001454036"/>
    </source>
</evidence>
<keyword evidence="3" id="KW-1185">Reference proteome</keyword>
<accession>A0AAV3RPW2</accession>
<keyword evidence="1" id="KW-0812">Transmembrane</keyword>
<feature type="transmembrane region" description="Helical" evidence="1">
    <location>
        <begin position="119"/>
        <end position="136"/>
    </location>
</feature>
<evidence type="ECO:0008006" key="4">
    <source>
        <dbReference type="Google" id="ProtNLM"/>
    </source>
</evidence>
<sequence length="200" mass="22449">MSISVPKILHFGTPSSLLYTNSKSHLVLPNSHMKNPIVCGRRKKKLPILGSEKSRKQLFTSAYYIASKLKIVPEPLDFMIREYGVGNGGGGGGGSRWWKLNWSGGFDGWGRRRKKIINWKLWGCFAISVIIVRLVCLNFGGKLEIGEVWGVLGLSLFGCSVNGWWVNGMKDWALGFCCCVALFVWVLKRRDIEKWAKILG</sequence>
<name>A0AAV3RPW2_LITER</name>
<evidence type="ECO:0000313" key="2">
    <source>
        <dbReference type="EMBL" id="GAA0180993.1"/>
    </source>
</evidence>
<dbReference type="EMBL" id="BAABME010010683">
    <property type="protein sequence ID" value="GAA0180993.1"/>
    <property type="molecule type" value="Genomic_DNA"/>
</dbReference>
<dbReference type="AlphaFoldDB" id="A0AAV3RPW2"/>
<protein>
    <recommendedName>
        <fullName evidence="4">Transmembrane protein</fullName>
    </recommendedName>
</protein>
<feature type="transmembrane region" description="Helical" evidence="1">
    <location>
        <begin position="172"/>
        <end position="187"/>
    </location>
</feature>
<reference evidence="2 3" key="1">
    <citation type="submission" date="2024-01" db="EMBL/GenBank/DDBJ databases">
        <title>The complete chloroplast genome sequence of Lithospermum erythrorhizon: insights into the phylogenetic relationship among Boraginaceae species and the maternal lineages of purple gromwells.</title>
        <authorList>
            <person name="Okada T."/>
            <person name="Watanabe K."/>
        </authorList>
    </citation>
    <scope>NUCLEOTIDE SEQUENCE [LARGE SCALE GENOMIC DNA]</scope>
</reference>
<feature type="transmembrane region" description="Helical" evidence="1">
    <location>
        <begin position="148"/>
        <end position="166"/>
    </location>
</feature>
<evidence type="ECO:0000256" key="1">
    <source>
        <dbReference type="SAM" id="Phobius"/>
    </source>
</evidence>